<dbReference type="EMBL" id="VSSQ01017353">
    <property type="protein sequence ID" value="MPM59562.1"/>
    <property type="molecule type" value="Genomic_DNA"/>
</dbReference>
<reference evidence="1" key="1">
    <citation type="submission" date="2019-08" db="EMBL/GenBank/DDBJ databases">
        <authorList>
            <person name="Kucharzyk K."/>
            <person name="Murdoch R.W."/>
            <person name="Higgins S."/>
            <person name="Loffler F."/>
        </authorList>
    </citation>
    <scope>NUCLEOTIDE SEQUENCE</scope>
</reference>
<accession>A0A645B283</accession>
<proteinExistence type="predicted"/>
<evidence type="ECO:0000313" key="1">
    <source>
        <dbReference type="EMBL" id="MPM59562.1"/>
    </source>
</evidence>
<gene>
    <name evidence="1" type="ORF">SDC9_106406</name>
</gene>
<comment type="caution">
    <text evidence="1">The sequence shown here is derived from an EMBL/GenBank/DDBJ whole genome shotgun (WGS) entry which is preliminary data.</text>
</comment>
<name>A0A645B283_9ZZZZ</name>
<sequence length="78" mass="9494">MYGRCRLSKAFQNRGYDLRQRGDQLRERLDQANRELNGQFDPHSHERGQVLCDEVDDPRDELRQRFDQLRQRADDTFR</sequence>
<organism evidence="1">
    <name type="scientific">bioreactor metagenome</name>
    <dbReference type="NCBI Taxonomy" id="1076179"/>
    <lineage>
        <taxon>unclassified sequences</taxon>
        <taxon>metagenomes</taxon>
        <taxon>ecological metagenomes</taxon>
    </lineage>
</organism>
<dbReference type="SUPFAM" id="SSF58113">
    <property type="entry name" value="Apolipoprotein A-I"/>
    <property type="match status" value="1"/>
</dbReference>
<protein>
    <submittedName>
        <fullName evidence="1">Uncharacterized protein</fullName>
    </submittedName>
</protein>
<dbReference type="AlphaFoldDB" id="A0A645B283"/>